<dbReference type="EMBL" id="BJWL01000347">
    <property type="protein sequence ID" value="GFS40333.1"/>
    <property type="molecule type" value="Genomic_DNA"/>
</dbReference>
<reference evidence="9" key="1">
    <citation type="submission" date="2019-07" db="EMBL/GenBank/DDBJ databases">
        <title>De Novo Assembly of kiwifruit Actinidia rufa.</title>
        <authorList>
            <person name="Sugita-Konishi S."/>
            <person name="Sato K."/>
            <person name="Mori E."/>
            <person name="Abe Y."/>
            <person name="Kisaki G."/>
            <person name="Hamano K."/>
            <person name="Suezawa K."/>
            <person name="Otani M."/>
            <person name="Fukuda T."/>
            <person name="Manabe T."/>
            <person name="Gomi K."/>
            <person name="Tabuchi M."/>
            <person name="Akimitsu K."/>
            <person name="Kataoka I."/>
        </authorList>
    </citation>
    <scope>NUCLEOTIDE SEQUENCE [LARGE SCALE GENOMIC DNA]</scope>
    <source>
        <strain evidence="9">cv. Fuchu</strain>
    </source>
</reference>
<keyword evidence="2" id="KW-0150">Chloroplast</keyword>
<dbReference type="GO" id="GO:0009654">
    <property type="term" value="C:photosystem II oxygen evolving complex"/>
    <property type="evidence" value="ECO:0007669"/>
    <property type="project" value="InterPro"/>
</dbReference>
<dbReference type="InterPro" id="IPR008797">
    <property type="entry name" value="PSII_PsbQ"/>
</dbReference>
<dbReference type="Pfam" id="PF05757">
    <property type="entry name" value="PsbQ"/>
    <property type="match status" value="1"/>
</dbReference>
<keyword evidence="3" id="KW-0934">Plastid</keyword>
<evidence type="ECO:0000256" key="7">
    <source>
        <dbReference type="ARBA" id="ARBA00035649"/>
    </source>
</evidence>
<dbReference type="FunFam" id="1.20.120.290:FF:000004">
    <property type="entry name" value="Oxygen-evolving enhancer protein 3"/>
    <property type="match status" value="1"/>
</dbReference>
<dbReference type="GO" id="GO:0005509">
    <property type="term" value="F:calcium ion binding"/>
    <property type="evidence" value="ECO:0007669"/>
    <property type="project" value="InterPro"/>
</dbReference>
<dbReference type="AlphaFoldDB" id="A0A7J0DQK4"/>
<evidence type="ECO:0000256" key="1">
    <source>
        <dbReference type="ARBA" id="ARBA00004334"/>
    </source>
</evidence>
<proteinExistence type="inferred from homology"/>
<dbReference type="GO" id="GO:0009767">
    <property type="term" value="P:photosynthetic electron transport chain"/>
    <property type="evidence" value="ECO:0007669"/>
    <property type="project" value="TreeGrafter"/>
</dbReference>
<dbReference type="PANTHER" id="PTHR33399:SF6">
    <property type="entry name" value="PSBQ-LIKE PROTEIN 3, CHLOROPLASTIC"/>
    <property type="match status" value="1"/>
</dbReference>
<keyword evidence="9" id="KW-1185">Reference proteome</keyword>
<dbReference type="InterPro" id="IPR054099">
    <property type="entry name" value="PSII_PsbQ_pln"/>
</dbReference>
<comment type="caution">
    <text evidence="8">The sequence shown here is derived from an EMBL/GenBank/DDBJ whole genome shotgun (WGS) entry which is preliminary data.</text>
</comment>
<dbReference type="InterPro" id="IPR023222">
    <property type="entry name" value="PsbQ-like_dom_sf"/>
</dbReference>
<keyword evidence="4" id="KW-0809">Transit peptide</keyword>
<comment type="similarity">
    <text evidence="7">Belongs to the PsbQ family.</text>
</comment>
<evidence type="ECO:0000313" key="8">
    <source>
        <dbReference type="EMBL" id="GFS40333.1"/>
    </source>
</evidence>
<dbReference type="PANTHER" id="PTHR33399">
    <property type="entry name" value="OXYGEN-EVOLVING ENHANCER PROTEIN 3-1, CHLOROPLASTIC"/>
    <property type="match status" value="1"/>
</dbReference>
<evidence type="ECO:0000256" key="4">
    <source>
        <dbReference type="ARBA" id="ARBA00022946"/>
    </source>
</evidence>
<dbReference type="GO" id="GO:0019898">
    <property type="term" value="C:extrinsic component of membrane"/>
    <property type="evidence" value="ECO:0007669"/>
    <property type="project" value="InterPro"/>
</dbReference>
<evidence type="ECO:0000256" key="6">
    <source>
        <dbReference type="ARBA" id="ARBA00023136"/>
    </source>
</evidence>
<dbReference type="OrthoDB" id="667835at2759"/>
<evidence type="ECO:0000313" key="9">
    <source>
        <dbReference type="Proteomes" id="UP000585474"/>
    </source>
</evidence>
<accession>A0A7J0DQK4</accession>
<organism evidence="8 9">
    <name type="scientific">Actinidia rufa</name>
    <dbReference type="NCBI Taxonomy" id="165716"/>
    <lineage>
        <taxon>Eukaryota</taxon>
        <taxon>Viridiplantae</taxon>
        <taxon>Streptophyta</taxon>
        <taxon>Embryophyta</taxon>
        <taxon>Tracheophyta</taxon>
        <taxon>Spermatophyta</taxon>
        <taxon>Magnoliopsida</taxon>
        <taxon>eudicotyledons</taxon>
        <taxon>Gunneridae</taxon>
        <taxon>Pentapetalae</taxon>
        <taxon>asterids</taxon>
        <taxon>Ericales</taxon>
        <taxon>Actinidiaceae</taxon>
        <taxon>Actinidia</taxon>
    </lineage>
</organism>
<evidence type="ECO:0000256" key="5">
    <source>
        <dbReference type="ARBA" id="ARBA00023078"/>
    </source>
</evidence>
<comment type="subcellular location">
    <subcellularLocation>
        <location evidence="1">Plastid</location>
        <location evidence="1">Chloroplast thylakoid membrane</location>
    </subcellularLocation>
</comment>
<dbReference type="Gene3D" id="1.20.120.290">
    <property type="entry name" value="Oxygen-evolving enhancer protein 3 (PsbQ), four-helix up-down bundle"/>
    <property type="match status" value="1"/>
</dbReference>
<protein>
    <recommendedName>
        <fullName evidence="10">PsbQ-like 3</fullName>
    </recommendedName>
</protein>
<dbReference type="GO" id="GO:0009535">
    <property type="term" value="C:chloroplast thylakoid membrane"/>
    <property type="evidence" value="ECO:0007669"/>
    <property type="project" value="UniProtKB-SubCell"/>
</dbReference>
<gene>
    <name evidence="8" type="ORF">Acr_00g0067910</name>
</gene>
<keyword evidence="6" id="KW-0472">Membrane</keyword>
<dbReference type="Proteomes" id="UP000585474">
    <property type="component" value="Unassembled WGS sequence"/>
</dbReference>
<dbReference type="SUPFAM" id="SSF101112">
    <property type="entry name" value="Oxygen-evolving enhancer protein 3"/>
    <property type="match status" value="1"/>
</dbReference>
<evidence type="ECO:0008006" key="10">
    <source>
        <dbReference type="Google" id="ProtNLM"/>
    </source>
</evidence>
<evidence type="ECO:0000256" key="3">
    <source>
        <dbReference type="ARBA" id="ARBA00022640"/>
    </source>
</evidence>
<sequence>MTVPDQTLEEAESAISGHAQSLLQVKELLEESSWREAQKALRQSASSLKQDIYTIIQSKPGSERPQLRKLYSNLFNSVTGLDYAARDKDATRVWECYGNIVVALNEILSNI</sequence>
<keyword evidence="5" id="KW-0793">Thylakoid</keyword>
<name>A0A7J0DQK4_9ERIC</name>
<evidence type="ECO:0000256" key="2">
    <source>
        <dbReference type="ARBA" id="ARBA00022528"/>
    </source>
</evidence>